<proteinExistence type="predicted"/>
<evidence type="ECO:0000313" key="2">
    <source>
        <dbReference type="Proteomes" id="UP000235015"/>
    </source>
</evidence>
<dbReference type="Proteomes" id="UP000235015">
    <property type="component" value="Unassembled WGS sequence"/>
</dbReference>
<protein>
    <submittedName>
        <fullName evidence="1">Uncharacterized protein</fullName>
    </submittedName>
</protein>
<gene>
    <name evidence="1" type="ORF">C0630_10390</name>
</gene>
<reference evidence="1 2" key="1">
    <citation type="submission" date="2017-11" db="EMBL/GenBank/DDBJ databases">
        <title>Genome-resolved metagenomics identifies genetic mobility, metabolic interactions, and unexpected diversity in perchlorate-reducing communities.</title>
        <authorList>
            <person name="Barnum T.P."/>
            <person name="Figueroa I.A."/>
            <person name="Carlstrom C.I."/>
            <person name="Lucas L.N."/>
            <person name="Engelbrektson A.L."/>
            <person name="Coates J.D."/>
        </authorList>
    </citation>
    <scope>NUCLEOTIDE SEQUENCE [LARGE SCALE GENOMIC DNA]</scope>
    <source>
        <strain evidence="1">BM301</strain>
    </source>
</reference>
<comment type="caution">
    <text evidence="1">The sequence shown here is derived from an EMBL/GenBank/DDBJ whole genome shotgun (WGS) entry which is preliminary data.</text>
</comment>
<name>A0A2N6CWF0_9GAMM</name>
<evidence type="ECO:0000313" key="1">
    <source>
        <dbReference type="EMBL" id="PLX61564.1"/>
    </source>
</evidence>
<dbReference type="AlphaFoldDB" id="A0A2N6CWF0"/>
<organism evidence="1 2">
    <name type="scientific">Sedimenticola selenatireducens</name>
    <dbReference type="NCBI Taxonomy" id="191960"/>
    <lineage>
        <taxon>Bacteria</taxon>
        <taxon>Pseudomonadati</taxon>
        <taxon>Pseudomonadota</taxon>
        <taxon>Gammaproteobacteria</taxon>
        <taxon>Chromatiales</taxon>
        <taxon>Sedimenticolaceae</taxon>
        <taxon>Sedimenticola</taxon>
    </lineage>
</organism>
<dbReference type="EMBL" id="PKUN01000014">
    <property type="protein sequence ID" value="PLX61564.1"/>
    <property type="molecule type" value="Genomic_DNA"/>
</dbReference>
<accession>A0A2N6CWF0</accession>
<sequence>MTYDDALTWIESLGCNLEDHKIIDQLLNQIDPVEAAYHRSDIEFWRGFAACSKNENFKGKGENMNSREWWRGFAWHLQLRRLVADEEI</sequence>